<dbReference type="RefSeq" id="XP_060287274.1">
    <property type="nucleotide sequence ID" value="XM_060429657.1"/>
</dbReference>
<dbReference type="PANTHER" id="PTHR47843">
    <property type="entry name" value="BTB DOMAIN-CONTAINING PROTEIN-RELATED"/>
    <property type="match status" value="1"/>
</dbReference>
<evidence type="ECO:0000256" key="1">
    <source>
        <dbReference type="SAM" id="Phobius"/>
    </source>
</evidence>
<name>A0AAJ0C6V1_9PEZI</name>
<feature type="domain" description="BTB" evidence="2">
    <location>
        <begin position="72"/>
        <end position="139"/>
    </location>
</feature>
<accession>A0AAJ0C6V1</accession>
<comment type="caution">
    <text evidence="3">The sequence shown here is derived from an EMBL/GenBank/DDBJ whole genome shotgun (WGS) entry which is preliminary data.</text>
</comment>
<feature type="transmembrane region" description="Helical" evidence="1">
    <location>
        <begin position="348"/>
        <end position="364"/>
    </location>
</feature>
<dbReference type="AlphaFoldDB" id="A0AAJ0C6V1"/>
<feature type="transmembrane region" description="Helical" evidence="1">
    <location>
        <begin position="315"/>
        <end position="336"/>
    </location>
</feature>
<organism evidence="3 4">
    <name type="scientific">Phialemonium atrogriseum</name>
    <dbReference type="NCBI Taxonomy" id="1093897"/>
    <lineage>
        <taxon>Eukaryota</taxon>
        <taxon>Fungi</taxon>
        <taxon>Dikarya</taxon>
        <taxon>Ascomycota</taxon>
        <taxon>Pezizomycotina</taxon>
        <taxon>Sordariomycetes</taxon>
        <taxon>Sordariomycetidae</taxon>
        <taxon>Cephalothecales</taxon>
        <taxon>Cephalothecaceae</taxon>
        <taxon>Phialemonium</taxon>
    </lineage>
</organism>
<dbReference type="EMBL" id="MU838999">
    <property type="protein sequence ID" value="KAK1771061.1"/>
    <property type="molecule type" value="Genomic_DNA"/>
</dbReference>
<protein>
    <recommendedName>
        <fullName evidence="2">BTB domain-containing protein</fullName>
    </recommendedName>
</protein>
<keyword evidence="1" id="KW-0812">Transmembrane</keyword>
<reference evidence="3" key="1">
    <citation type="submission" date="2023-06" db="EMBL/GenBank/DDBJ databases">
        <title>Genome-scale phylogeny and comparative genomics of the fungal order Sordariales.</title>
        <authorList>
            <consortium name="Lawrence Berkeley National Laboratory"/>
            <person name="Hensen N."/>
            <person name="Bonometti L."/>
            <person name="Westerberg I."/>
            <person name="Brannstrom I.O."/>
            <person name="Guillou S."/>
            <person name="Cros-Aarteil S."/>
            <person name="Calhoun S."/>
            <person name="Haridas S."/>
            <person name="Kuo A."/>
            <person name="Mondo S."/>
            <person name="Pangilinan J."/>
            <person name="Riley R."/>
            <person name="Labutti K."/>
            <person name="Andreopoulos B."/>
            <person name="Lipzen A."/>
            <person name="Chen C."/>
            <person name="Yanf M."/>
            <person name="Daum C."/>
            <person name="Ng V."/>
            <person name="Clum A."/>
            <person name="Steindorff A."/>
            <person name="Ohm R."/>
            <person name="Martin F."/>
            <person name="Silar P."/>
            <person name="Natvig D."/>
            <person name="Lalanne C."/>
            <person name="Gautier V."/>
            <person name="Ament-Velasquez S.L."/>
            <person name="Kruys A."/>
            <person name="Hutchinson M.I."/>
            <person name="Powell A.J."/>
            <person name="Barry K."/>
            <person name="Miller A.N."/>
            <person name="Grigoriev I.V."/>
            <person name="Debuchy R."/>
            <person name="Gladieux P."/>
            <person name="Thoren M.H."/>
            <person name="Johannesson H."/>
        </authorList>
    </citation>
    <scope>NUCLEOTIDE SEQUENCE</scope>
    <source>
        <strain evidence="3">8032-3</strain>
    </source>
</reference>
<sequence>MLFTRGIAGLTSDDDVSEQSRVKDEESEIEGLGLVHINFSKDIVRPVFVYPCPLHPTSPCDEELQLCDESAPRIRITVGTEPRRRVFSIHKLLLCHHSDYFKGAFRAGPLRFVEAETGEFEWPEDDPEEFHLWVNWLYSCTACQGWPKYDPNHQCIQEPEEGGSRSSWCMAEPEQAFTFGDRILSSTYCMAALASFIQHVHLADFSRLGWTYEITSEGSGLHRFVRHWIAWLKFRGYDKTPADELEYPTLFSGIEGWTSLDPRKYKLRHWLQDCSKQLYIRCEHSRHRPAYLIRPKRLDHMVHPVVREPRRTVPAWMLCLWYATVIGMMIIAPYIFAGDAKGLIAKPAKILSIVTACLAFIGAVSRGLTRPLLCILMVFLAFASAIFSAYQAGKCFKVA</sequence>
<dbReference type="Gene3D" id="3.30.710.10">
    <property type="entry name" value="Potassium Channel Kv1.1, Chain A"/>
    <property type="match status" value="1"/>
</dbReference>
<proteinExistence type="predicted"/>
<dbReference type="PROSITE" id="PS50097">
    <property type="entry name" value="BTB"/>
    <property type="match status" value="1"/>
</dbReference>
<evidence type="ECO:0000259" key="2">
    <source>
        <dbReference type="PROSITE" id="PS50097"/>
    </source>
</evidence>
<dbReference type="SUPFAM" id="SSF54695">
    <property type="entry name" value="POZ domain"/>
    <property type="match status" value="1"/>
</dbReference>
<evidence type="ECO:0000313" key="4">
    <source>
        <dbReference type="Proteomes" id="UP001244011"/>
    </source>
</evidence>
<dbReference type="PANTHER" id="PTHR47843:SF2">
    <property type="entry name" value="BTB DOMAIN-CONTAINING PROTEIN"/>
    <property type="match status" value="1"/>
</dbReference>
<dbReference type="GeneID" id="85312844"/>
<dbReference type="Proteomes" id="UP001244011">
    <property type="component" value="Unassembled WGS sequence"/>
</dbReference>
<keyword evidence="4" id="KW-1185">Reference proteome</keyword>
<keyword evidence="1" id="KW-0472">Membrane</keyword>
<feature type="transmembrane region" description="Helical" evidence="1">
    <location>
        <begin position="370"/>
        <end position="390"/>
    </location>
</feature>
<dbReference type="CDD" id="cd18186">
    <property type="entry name" value="BTB_POZ_ZBTB_KLHL-like"/>
    <property type="match status" value="1"/>
</dbReference>
<dbReference type="InterPro" id="IPR000210">
    <property type="entry name" value="BTB/POZ_dom"/>
</dbReference>
<gene>
    <name evidence="3" type="ORF">QBC33DRAFT_555557</name>
</gene>
<dbReference type="InterPro" id="IPR011333">
    <property type="entry name" value="SKP1/BTB/POZ_sf"/>
</dbReference>
<dbReference type="Pfam" id="PF00651">
    <property type="entry name" value="BTB"/>
    <property type="match status" value="1"/>
</dbReference>
<keyword evidence="1" id="KW-1133">Transmembrane helix</keyword>
<evidence type="ECO:0000313" key="3">
    <source>
        <dbReference type="EMBL" id="KAK1771061.1"/>
    </source>
</evidence>